<gene>
    <name evidence="2" type="ORF">IMCC3088_1935</name>
</gene>
<dbReference type="Proteomes" id="UP000005615">
    <property type="component" value="Unassembled WGS sequence"/>
</dbReference>
<evidence type="ECO:0000313" key="2">
    <source>
        <dbReference type="EMBL" id="EGG29306.1"/>
    </source>
</evidence>
<dbReference type="InterPro" id="IPR053716">
    <property type="entry name" value="Flag_assembly_chemotaxis_eff"/>
</dbReference>
<keyword evidence="3" id="KW-1185">Reference proteome</keyword>
<sequence>MKVSRDFLARLSVLKQQCYDDLSVIEDDLTGLTVKLNNLMKEKKKYEKLVESIELSERAKLRRQEDAELDDRIIMARPLR</sequence>
<dbReference type="Gene3D" id="1.10.287.1700">
    <property type="match status" value="1"/>
</dbReference>
<keyword evidence="1" id="KW-0175">Coiled coil</keyword>
<reference evidence="2 3" key="1">
    <citation type="journal article" date="2011" name="J. Bacteriol.">
        <title>Genome sequence of strain IMCC3088, a proteorhodopsin-containing marine bacterium belonging to the OM60/NOR5 clade.</title>
        <authorList>
            <person name="Jang Y."/>
            <person name="Oh H.M."/>
            <person name="Kang I."/>
            <person name="Lee K."/>
            <person name="Yang S.J."/>
            <person name="Cho J.C."/>
        </authorList>
    </citation>
    <scope>NUCLEOTIDE SEQUENCE [LARGE SCALE GENOMIC DNA]</scope>
    <source>
        <strain evidence="2 3">IMCC3088</strain>
    </source>
</reference>
<protein>
    <submittedName>
        <fullName evidence="2">Uncharacterized protein</fullName>
    </submittedName>
</protein>
<name>F3L311_9GAMM</name>
<accession>F3L311</accession>
<evidence type="ECO:0000313" key="3">
    <source>
        <dbReference type="Proteomes" id="UP000005615"/>
    </source>
</evidence>
<feature type="coiled-coil region" evidence="1">
    <location>
        <begin position="29"/>
        <end position="56"/>
    </location>
</feature>
<proteinExistence type="predicted"/>
<dbReference type="AlphaFoldDB" id="F3L311"/>
<comment type="caution">
    <text evidence="2">The sequence shown here is derived from an EMBL/GenBank/DDBJ whole genome shotgun (WGS) entry which is preliminary data.</text>
</comment>
<evidence type="ECO:0000256" key="1">
    <source>
        <dbReference type="SAM" id="Coils"/>
    </source>
</evidence>
<dbReference type="EMBL" id="AEIG01000057">
    <property type="protein sequence ID" value="EGG29306.1"/>
    <property type="molecule type" value="Genomic_DNA"/>
</dbReference>
<organism evidence="2 3">
    <name type="scientific">Aequoribacter fuscus</name>
    <dbReference type="NCBI Taxonomy" id="2518989"/>
    <lineage>
        <taxon>Bacteria</taxon>
        <taxon>Pseudomonadati</taxon>
        <taxon>Pseudomonadota</taxon>
        <taxon>Gammaproteobacteria</taxon>
        <taxon>Cellvibrionales</taxon>
        <taxon>Halieaceae</taxon>
        <taxon>Aequoribacter</taxon>
    </lineage>
</organism>
<dbReference type="STRING" id="2518989.IMCC3088_1935"/>